<dbReference type="CDD" id="cd06850">
    <property type="entry name" value="biotinyl_domain"/>
    <property type="match status" value="1"/>
</dbReference>
<gene>
    <name evidence="8" type="ORF">D8S85_09265</name>
</gene>
<evidence type="ECO:0000256" key="3">
    <source>
        <dbReference type="ARBA" id="ARBA00022989"/>
    </source>
</evidence>
<dbReference type="RefSeq" id="WP_127074991.1">
    <property type="nucleotide sequence ID" value="NZ_CP032819.1"/>
</dbReference>
<dbReference type="InterPro" id="IPR011053">
    <property type="entry name" value="Single_hybrid_motif"/>
</dbReference>
<dbReference type="PANTHER" id="PTHR30386:SF26">
    <property type="entry name" value="TRANSPORT PROTEIN COMB"/>
    <property type="match status" value="1"/>
</dbReference>
<name>A0A3Q9IN40_9BACT</name>
<dbReference type="OrthoDB" id="9811754at2"/>
<dbReference type="Pfam" id="PF25963">
    <property type="entry name" value="Beta-barrel_AAEA"/>
    <property type="match status" value="1"/>
</dbReference>
<proteinExistence type="predicted"/>
<dbReference type="SUPFAM" id="SSF51230">
    <property type="entry name" value="Single hybrid motif"/>
    <property type="match status" value="1"/>
</dbReference>
<keyword evidence="9" id="KW-1185">Reference proteome</keyword>
<dbReference type="Gene3D" id="2.40.30.170">
    <property type="match status" value="1"/>
</dbReference>
<evidence type="ECO:0000313" key="9">
    <source>
        <dbReference type="Proteomes" id="UP000270673"/>
    </source>
</evidence>
<dbReference type="EMBL" id="CP032819">
    <property type="protein sequence ID" value="AZS29718.1"/>
    <property type="molecule type" value="Genomic_DNA"/>
</dbReference>
<dbReference type="AlphaFoldDB" id="A0A3Q9IN40"/>
<evidence type="ECO:0000313" key="8">
    <source>
        <dbReference type="EMBL" id="AZS29718.1"/>
    </source>
</evidence>
<evidence type="ECO:0000256" key="5">
    <source>
        <dbReference type="SAM" id="Phobius"/>
    </source>
</evidence>
<feature type="domain" description="Multidrug resistance protein MdtA-like barrel-sandwich hybrid" evidence="6">
    <location>
        <begin position="54"/>
        <end position="116"/>
    </location>
</feature>
<comment type="subcellular location">
    <subcellularLocation>
        <location evidence="1">Membrane</location>
        <topology evidence="1">Single-pass membrane protein</topology>
    </subcellularLocation>
</comment>
<dbReference type="InterPro" id="IPR058634">
    <property type="entry name" value="AaeA-lik-b-barrel"/>
</dbReference>
<dbReference type="InterPro" id="IPR058625">
    <property type="entry name" value="MdtA-like_BSH"/>
</dbReference>
<sequence length="227" mass="25233">MAGTTVTVPGKGEKRKIVFLIVFIVAAIVVAVLWWLDYRKYIRTDDANLDSFRVSVSAPVAGQVVRLYVMEGDTVKRGDTLLMLDHSACTVMAPVDGIIGKRWILPGDRIEAGQTALTLNRATDIWVAVYLEETKFKEIYLGQKAQFTLDAYDKLTFEGRVYYIGDNTASEFALVPPNNASGNFTKVTQRIPLKISIDKVEGDDEQKARVKLVSGMSATVKIKKERP</sequence>
<dbReference type="KEGG" id="buy:D8S85_09265"/>
<dbReference type="Gene3D" id="2.40.50.100">
    <property type="match status" value="1"/>
</dbReference>
<dbReference type="GO" id="GO:0055085">
    <property type="term" value="P:transmembrane transport"/>
    <property type="evidence" value="ECO:0007669"/>
    <property type="project" value="InterPro"/>
</dbReference>
<feature type="transmembrane region" description="Helical" evidence="5">
    <location>
        <begin position="17"/>
        <end position="36"/>
    </location>
</feature>
<keyword evidence="2 5" id="KW-0812">Transmembrane</keyword>
<keyword evidence="4 5" id="KW-0472">Membrane</keyword>
<accession>A0A3Q9IN40</accession>
<feature type="domain" description="p-hydroxybenzoic acid efflux pump subunit AaeA-like beta-barrel" evidence="7">
    <location>
        <begin position="126"/>
        <end position="222"/>
    </location>
</feature>
<reference evidence="8 9" key="1">
    <citation type="submission" date="2018-10" db="EMBL/GenBank/DDBJ databases">
        <title>Butyricimonas faecalis sp. nov., isolated from human faeces and emended description of the genus Butyricimonas.</title>
        <authorList>
            <person name="Le Roy T."/>
            <person name="Van der Smissen P."/>
            <person name="Paquot A."/>
            <person name="Delzenne N."/>
            <person name="Muccioli G."/>
            <person name="Collet J.-F."/>
            <person name="Cani P.D."/>
        </authorList>
    </citation>
    <scope>NUCLEOTIDE SEQUENCE [LARGE SCALE GENOMIC DNA]</scope>
    <source>
        <strain evidence="8 9">H184</strain>
    </source>
</reference>
<evidence type="ECO:0000259" key="7">
    <source>
        <dbReference type="Pfam" id="PF25963"/>
    </source>
</evidence>
<evidence type="ECO:0000256" key="2">
    <source>
        <dbReference type="ARBA" id="ARBA00022692"/>
    </source>
</evidence>
<dbReference type="InterPro" id="IPR050739">
    <property type="entry name" value="MFP"/>
</dbReference>
<protein>
    <submittedName>
        <fullName evidence="8">HlyD family secretion protein</fullName>
    </submittedName>
</protein>
<organism evidence="8 9">
    <name type="scientific">Butyricimonas faecalis</name>
    <dbReference type="NCBI Taxonomy" id="2093856"/>
    <lineage>
        <taxon>Bacteria</taxon>
        <taxon>Pseudomonadati</taxon>
        <taxon>Bacteroidota</taxon>
        <taxon>Bacteroidia</taxon>
        <taxon>Bacteroidales</taxon>
        <taxon>Odoribacteraceae</taxon>
        <taxon>Butyricimonas</taxon>
    </lineage>
</organism>
<keyword evidence="3 5" id="KW-1133">Transmembrane helix</keyword>
<evidence type="ECO:0000256" key="1">
    <source>
        <dbReference type="ARBA" id="ARBA00004167"/>
    </source>
</evidence>
<dbReference type="GO" id="GO:0016020">
    <property type="term" value="C:membrane"/>
    <property type="evidence" value="ECO:0007669"/>
    <property type="project" value="UniProtKB-SubCell"/>
</dbReference>
<dbReference type="PANTHER" id="PTHR30386">
    <property type="entry name" value="MEMBRANE FUSION SUBUNIT OF EMRAB-TOLC MULTIDRUG EFFLUX PUMP"/>
    <property type="match status" value="1"/>
</dbReference>
<evidence type="ECO:0000256" key="4">
    <source>
        <dbReference type="ARBA" id="ARBA00023136"/>
    </source>
</evidence>
<dbReference type="Pfam" id="PF25917">
    <property type="entry name" value="BSH_RND"/>
    <property type="match status" value="1"/>
</dbReference>
<dbReference type="Proteomes" id="UP000270673">
    <property type="component" value="Chromosome"/>
</dbReference>
<evidence type="ECO:0000259" key="6">
    <source>
        <dbReference type="Pfam" id="PF25917"/>
    </source>
</evidence>